<evidence type="ECO:0000313" key="2">
    <source>
        <dbReference type="Proteomes" id="UP001432062"/>
    </source>
</evidence>
<dbReference type="Proteomes" id="UP001432062">
    <property type="component" value="Chromosome"/>
</dbReference>
<reference evidence="1" key="1">
    <citation type="submission" date="2022-10" db="EMBL/GenBank/DDBJ databases">
        <title>The complete genomes of actinobacterial strains from the NBC collection.</title>
        <authorList>
            <person name="Joergensen T.S."/>
            <person name="Alvarez Arevalo M."/>
            <person name="Sterndorff E.B."/>
            <person name="Faurdal D."/>
            <person name="Vuksanovic O."/>
            <person name="Mourched A.-S."/>
            <person name="Charusanti P."/>
            <person name="Shaw S."/>
            <person name="Blin K."/>
            <person name="Weber T."/>
        </authorList>
    </citation>
    <scope>NUCLEOTIDE SEQUENCE</scope>
    <source>
        <strain evidence="1">NBC_01482</strain>
    </source>
</reference>
<evidence type="ECO:0008006" key="3">
    <source>
        <dbReference type="Google" id="ProtNLM"/>
    </source>
</evidence>
<accession>A0ABZ1YGX6</accession>
<protein>
    <recommendedName>
        <fullName evidence="3">PE domain-containing protein</fullName>
    </recommendedName>
</protein>
<dbReference type="EMBL" id="CP109441">
    <property type="protein sequence ID" value="WUV42298.1"/>
    <property type="molecule type" value="Genomic_DNA"/>
</dbReference>
<sequence>MFEIDPARVRELANNVRGHSTTIAGKAPVAVPARDEARAGAKESLALTRAEETLSALDGVLKFHAGRFSGIGDLAEKAANEFEELDRQRAVKLDQAGPR</sequence>
<dbReference type="RefSeq" id="WP_329405116.1">
    <property type="nucleotide sequence ID" value="NZ_CP109441.1"/>
</dbReference>
<keyword evidence="2" id="KW-1185">Reference proteome</keyword>
<name>A0ABZ1YGX6_9NOCA</name>
<evidence type="ECO:0000313" key="1">
    <source>
        <dbReference type="EMBL" id="WUV42298.1"/>
    </source>
</evidence>
<gene>
    <name evidence="1" type="ORF">OG563_23790</name>
</gene>
<proteinExistence type="predicted"/>
<organism evidence="1 2">
    <name type="scientific">Nocardia vinacea</name>
    <dbReference type="NCBI Taxonomy" id="96468"/>
    <lineage>
        <taxon>Bacteria</taxon>
        <taxon>Bacillati</taxon>
        <taxon>Actinomycetota</taxon>
        <taxon>Actinomycetes</taxon>
        <taxon>Mycobacteriales</taxon>
        <taxon>Nocardiaceae</taxon>
        <taxon>Nocardia</taxon>
    </lineage>
</organism>